<reference evidence="2" key="1">
    <citation type="submission" date="2014-09" db="EMBL/GenBank/DDBJ databases">
        <authorList>
            <person name="Magalhaes I.L.F."/>
            <person name="Oliveira U."/>
            <person name="Santos F.R."/>
            <person name="Vidigal T.H.D.A."/>
            <person name="Brescovit A.D."/>
            <person name="Santos A.J."/>
        </authorList>
    </citation>
    <scope>NUCLEOTIDE SEQUENCE</scope>
    <source>
        <tissue evidence="2">Shoot tissue taken approximately 20 cm above the soil surface</tissue>
    </source>
</reference>
<name>A0A0A8YHJ9_ARUDO</name>
<proteinExistence type="predicted"/>
<feature type="region of interest" description="Disordered" evidence="1">
    <location>
        <begin position="26"/>
        <end position="54"/>
    </location>
</feature>
<organism evidence="2">
    <name type="scientific">Arundo donax</name>
    <name type="common">Giant reed</name>
    <name type="synonym">Donax arundinaceus</name>
    <dbReference type="NCBI Taxonomy" id="35708"/>
    <lineage>
        <taxon>Eukaryota</taxon>
        <taxon>Viridiplantae</taxon>
        <taxon>Streptophyta</taxon>
        <taxon>Embryophyta</taxon>
        <taxon>Tracheophyta</taxon>
        <taxon>Spermatophyta</taxon>
        <taxon>Magnoliopsida</taxon>
        <taxon>Liliopsida</taxon>
        <taxon>Poales</taxon>
        <taxon>Poaceae</taxon>
        <taxon>PACMAD clade</taxon>
        <taxon>Arundinoideae</taxon>
        <taxon>Arundineae</taxon>
        <taxon>Arundo</taxon>
    </lineage>
</organism>
<evidence type="ECO:0000313" key="2">
    <source>
        <dbReference type="EMBL" id="JAD24960.1"/>
    </source>
</evidence>
<sequence length="54" mass="6256">MSTWTRVRTLPRTWPTEERWLAKMAGGSGLKSRMTGLRWSRAAARRRPSTAPER</sequence>
<reference evidence="2" key="2">
    <citation type="journal article" date="2015" name="Data Brief">
        <title>Shoot transcriptome of the giant reed, Arundo donax.</title>
        <authorList>
            <person name="Barrero R.A."/>
            <person name="Guerrero F.D."/>
            <person name="Moolhuijzen P."/>
            <person name="Goolsby J.A."/>
            <person name="Tidwell J."/>
            <person name="Bellgard S.E."/>
            <person name="Bellgard M.I."/>
        </authorList>
    </citation>
    <scope>NUCLEOTIDE SEQUENCE</scope>
    <source>
        <tissue evidence="2">Shoot tissue taken approximately 20 cm above the soil surface</tissue>
    </source>
</reference>
<protein>
    <submittedName>
        <fullName evidence="2">Uncharacterized protein</fullName>
    </submittedName>
</protein>
<accession>A0A0A8YHJ9</accession>
<dbReference type="EMBL" id="GBRH01272935">
    <property type="protein sequence ID" value="JAD24960.1"/>
    <property type="molecule type" value="Transcribed_RNA"/>
</dbReference>
<dbReference type="AlphaFoldDB" id="A0A0A8YHJ9"/>
<evidence type="ECO:0000256" key="1">
    <source>
        <dbReference type="SAM" id="MobiDB-lite"/>
    </source>
</evidence>